<keyword evidence="2" id="KW-1185">Reference proteome</keyword>
<comment type="caution">
    <text evidence="1">The sequence shown here is derived from an EMBL/GenBank/DDBJ whole genome shotgun (WGS) entry which is preliminary data.</text>
</comment>
<organism evidence="1 2">
    <name type="scientific">Niabella pedocola</name>
    <dbReference type="NCBI Taxonomy" id="1752077"/>
    <lineage>
        <taxon>Bacteria</taxon>
        <taxon>Pseudomonadati</taxon>
        <taxon>Bacteroidota</taxon>
        <taxon>Chitinophagia</taxon>
        <taxon>Chitinophagales</taxon>
        <taxon>Chitinophagaceae</taxon>
        <taxon>Niabella</taxon>
    </lineage>
</organism>
<dbReference type="EMBL" id="JAJNEC010000005">
    <property type="protein sequence ID" value="MCD2424843.1"/>
    <property type="molecule type" value="Genomic_DNA"/>
</dbReference>
<dbReference type="RefSeq" id="WP_231007189.1">
    <property type="nucleotide sequence ID" value="NZ_JAJNEC010000005.1"/>
</dbReference>
<sequence>MNRAILFMLTVLLTTADAGRCQQTAAPAVSFRVQASTPSYGLSKIKALIDLEQRKTGRPFAQSPLSMGAFGSLSLQEKFTYAMIHPERYAQNCSLIPRQLFEPDKVFSNLITTFYEYSLSDRQVRFLKDNRDSVMTWVIRSVDESKKMGVNYKNAITIIDGWEMIPFMIRYYKAANDMDILTTLILLMKQGSFDDFLHTTYYEQLYGKSSNYQSAIHYSPAAEQFLLKTAMDYYKKRSTKS</sequence>
<gene>
    <name evidence="1" type="ORF">LQ567_18820</name>
</gene>
<evidence type="ECO:0000313" key="2">
    <source>
        <dbReference type="Proteomes" id="UP001199816"/>
    </source>
</evidence>
<dbReference type="Proteomes" id="UP001199816">
    <property type="component" value="Unassembled WGS sequence"/>
</dbReference>
<reference evidence="1 2" key="1">
    <citation type="submission" date="2021-11" db="EMBL/GenBank/DDBJ databases">
        <title>Genomic of Niabella pedocola.</title>
        <authorList>
            <person name="Wu T."/>
        </authorList>
    </citation>
    <scope>NUCLEOTIDE SEQUENCE [LARGE SCALE GENOMIC DNA]</scope>
    <source>
        <strain evidence="1 2">JCM 31011</strain>
    </source>
</reference>
<name>A0ABS8PUU4_9BACT</name>
<proteinExistence type="predicted"/>
<protein>
    <submittedName>
        <fullName evidence="1">Uncharacterized protein</fullName>
    </submittedName>
</protein>
<evidence type="ECO:0000313" key="1">
    <source>
        <dbReference type="EMBL" id="MCD2424843.1"/>
    </source>
</evidence>
<accession>A0ABS8PUU4</accession>